<comment type="caution">
    <text evidence="1">The sequence shown here is derived from an EMBL/GenBank/DDBJ whole genome shotgun (WGS) entry which is preliminary data.</text>
</comment>
<dbReference type="AlphaFoldDB" id="A0A645FMY6"/>
<evidence type="ECO:0000313" key="1">
    <source>
        <dbReference type="EMBL" id="MPN15787.1"/>
    </source>
</evidence>
<organism evidence="1">
    <name type="scientific">bioreactor metagenome</name>
    <dbReference type="NCBI Taxonomy" id="1076179"/>
    <lineage>
        <taxon>unclassified sequences</taxon>
        <taxon>metagenomes</taxon>
        <taxon>ecological metagenomes</taxon>
    </lineage>
</organism>
<protein>
    <submittedName>
        <fullName evidence="1">Uncharacterized protein</fullName>
    </submittedName>
</protein>
<sequence>MDGSGGDDYHQRGVGDKYKEYGARGVDQSLFHCDQRVERHYRRLSDLVVCSRHYRKPARRVFDPLKLSRGQEP</sequence>
<reference evidence="1" key="1">
    <citation type="submission" date="2019-08" db="EMBL/GenBank/DDBJ databases">
        <authorList>
            <person name="Kucharzyk K."/>
            <person name="Murdoch R.W."/>
            <person name="Higgins S."/>
            <person name="Loffler F."/>
        </authorList>
    </citation>
    <scope>NUCLEOTIDE SEQUENCE</scope>
</reference>
<proteinExistence type="predicted"/>
<gene>
    <name evidence="1" type="ORF">SDC9_163123</name>
</gene>
<accession>A0A645FMY6</accession>
<dbReference type="EMBL" id="VSSQ01062644">
    <property type="protein sequence ID" value="MPN15787.1"/>
    <property type="molecule type" value="Genomic_DNA"/>
</dbReference>
<name>A0A645FMY6_9ZZZZ</name>